<dbReference type="Proteomes" id="UP000499080">
    <property type="component" value="Unassembled WGS sequence"/>
</dbReference>
<evidence type="ECO:0000313" key="2">
    <source>
        <dbReference type="Proteomes" id="UP000499080"/>
    </source>
</evidence>
<keyword evidence="2" id="KW-1185">Reference proteome</keyword>
<sequence>MEWRNVTGVPCALMLGTFAEEAYSSSMVTNSMEENILRFAEGTPVIAQRLGFRRNLDKPNCWVCPDSSLLGFRQQTVCIHTMCITLKHWSPKIVNNGRNLLFGFYNRLQHISILPPQCSS</sequence>
<accession>A0A4Y2WC42</accession>
<reference evidence="1 2" key="1">
    <citation type="journal article" date="2019" name="Sci. Rep.">
        <title>Orb-weaving spider Araneus ventricosus genome elucidates the spidroin gene catalogue.</title>
        <authorList>
            <person name="Kono N."/>
            <person name="Nakamura H."/>
            <person name="Ohtoshi R."/>
            <person name="Moran D.A.P."/>
            <person name="Shinohara A."/>
            <person name="Yoshida Y."/>
            <person name="Fujiwara M."/>
            <person name="Mori M."/>
            <person name="Tomita M."/>
            <person name="Arakawa K."/>
        </authorList>
    </citation>
    <scope>NUCLEOTIDE SEQUENCE [LARGE SCALE GENOMIC DNA]</scope>
</reference>
<comment type="caution">
    <text evidence="1">The sequence shown here is derived from an EMBL/GenBank/DDBJ whole genome shotgun (WGS) entry which is preliminary data.</text>
</comment>
<dbReference type="AlphaFoldDB" id="A0A4Y2WC42"/>
<organism evidence="1 2">
    <name type="scientific">Araneus ventricosus</name>
    <name type="common">Orbweaver spider</name>
    <name type="synonym">Epeira ventricosa</name>
    <dbReference type="NCBI Taxonomy" id="182803"/>
    <lineage>
        <taxon>Eukaryota</taxon>
        <taxon>Metazoa</taxon>
        <taxon>Ecdysozoa</taxon>
        <taxon>Arthropoda</taxon>
        <taxon>Chelicerata</taxon>
        <taxon>Arachnida</taxon>
        <taxon>Araneae</taxon>
        <taxon>Araneomorphae</taxon>
        <taxon>Entelegynae</taxon>
        <taxon>Araneoidea</taxon>
        <taxon>Araneidae</taxon>
        <taxon>Araneus</taxon>
    </lineage>
</organism>
<proteinExistence type="predicted"/>
<evidence type="ECO:0000313" key="1">
    <source>
        <dbReference type="EMBL" id="GBO34809.1"/>
    </source>
</evidence>
<dbReference type="EMBL" id="BGPR01058673">
    <property type="protein sequence ID" value="GBO34809.1"/>
    <property type="molecule type" value="Genomic_DNA"/>
</dbReference>
<gene>
    <name evidence="1" type="ORF">AVEN_224066_1</name>
</gene>
<name>A0A4Y2WC42_ARAVE</name>
<protein>
    <submittedName>
        <fullName evidence="1">Uncharacterized protein</fullName>
    </submittedName>
</protein>